<feature type="region of interest" description="Disordered" evidence="1">
    <location>
        <begin position="29"/>
        <end position="49"/>
    </location>
</feature>
<dbReference type="EnsemblMetazoa" id="SSS_6361s_mrna">
    <property type="protein sequence ID" value="KAF7490253.1"/>
    <property type="gene ID" value="SSS_6361"/>
</dbReference>
<feature type="chain" id="PRO_5038259261" evidence="2">
    <location>
        <begin position="24"/>
        <end position="133"/>
    </location>
</feature>
<feature type="compositionally biased region" description="Low complexity" evidence="1">
    <location>
        <begin position="40"/>
        <end position="49"/>
    </location>
</feature>
<dbReference type="EMBL" id="WVUK01000062">
    <property type="protein sequence ID" value="KAF7490253.1"/>
    <property type="molecule type" value="Genomic_DNA"/>
</dbReference>
<evidence type="ECO:0000256" key="1">
    <source>
        <dbReference type="SAM" id="MobiDB-lite"/>
    </source>
</evidence>
<evidence type="ECO:0000313" key="5">
    <source>
        <dbReference type="Proteomes" id="UP000070412"/>
    </source>
</evidence>
<reference evidence="3" key="2">
    <citation type="submission" date="2020-01" db="EMBL/GenBank/DDBJ databases">
        <authorList>
            <person name="Korhonen P.K.K."/>
            <person name="Guangxu M.G."/>
            <person name="Wang T.W."/>
            <person name="Stroehlein A.J.S."/>
            <person name="Young N.D."/>
            <person name="Ang C.-S.A."/>
            <person name="Fernando D.W.F."/>
            <person name="Lu H.L."/>
            <person name="Taylor S.T."/>
            <person name="Ehtesham M.E.M."/>
            <person name="Najaraj S.H.N."/>
            <person name="Harsha G.H.G."/>
            <person name="Madugundu A.M."/>
            <person name="Renuse S.R."/>
            <person name="Holt D.H."/>
            <person name="Pandey A.P."/>
            <person name="Papenfuss A.P."/>
            <person name="Gasser R.B.G."/>
            <person name="Fischer K.F."/>
        </authorList>
    </citation>
    <scope>NUCLEOTIDE SEQUENCE</scope>
    <source>
        <strain evidence="3">SSS_KF_BRIS2020</strain>
    </source>
</reference>
<accession>A0A834RAA7</accession>
<dbReference type="Proteomes" id="UP000070412">
    <property type="component" value="Unassembled WGS sequence"/>
</dbReference>
<keyword evidence="2" id="KW-0732">Signal</keyword>
<organism evidence="3">
    <name type="scientific">Sarcoptes scabiei</name>
    <name type="common">Itch mite</name>
    <name type="synonym">Acarus scabiei</name>
    <dbReference type="NCBI Taxonomy" id="52283"/>
    <lineage>
        <taxon>Eukaryota</taxon>
        <taxon>Metazoa</taxon>
        <taxon>Ecdysozoa</taxon>
        <taxon>Arthropoda</taxon>
        <taxon>Chelicerata</taxon>
        <taxon>Arachnida</taxon>
        <taxon>Acari</taxon>
        <taxon>Acariformes</taxon>
        <taxon>Sarcoptiformes</taxon>
        <taxon>Astigmata</taxon>
        <taxon>Psoroptidia</taxon>
        <taxon>Sarcoptoidea</taxon>
        <taxon>Sarcoptidae</taxon>
        <taxon>Sarcoptinae</taxon>
        <taxon>Sarcoptes</taxon>
    </lineage>
</organism>
<evidence type="ECO:0000313" key="3">
    <source>
        <dbReference type="EMBL" id="KAF7490253.1"/>
    </source>
</evidence>
<evidence type="ECO:0000313" key="4">
    <source>
        <dbReference type="EnsemblMetazoa" id="KAF7490253.1"/>
    </source>
</evidence>
<feature type="signal peptide" evidence="2">
    <location>
        <begin position="1"/>
        <end position="23"/>
    </location>
</feature>
<gene>
    <name evidence="3" type="ORF">SSS_6361</name>
</gene>
<reference evidence="4" key="3">
    <citation type="submission" date="2022-06" db="UniProtKB">
        <authorList>
            <consortium name="EnsemblMetazoa"/>
        </authorList>
    </citation>
    <scope>IDENTIFICATION</scope>
</reference>
<reference evidence="5" key="1">
    <citation type="journal article" date="2020" name="PLoS Negl. Trop. Dis.">
        <title>High-quality nuclear genome for Sarcoptes scabiei-A critical resource for a neglected parasite.</title>
        <authorList>
            <person name="Korhonen P.K."/>
            <person name="Gasser R.B."/>
            <person name="Ma G."/>
            <person name="Wang T."/>
            <person name="Stroehlein A.J."/>
            <person name="Young N.D."/>
            <person name="Ang C.S."/>
            <person name="Fernando D.D."/>
            <person name="Lu H.C."/>
            <person name="Taylor S."/>
            <person name="Reynolds S.L."/>
            <person name="Mofiz E."/>
            <person name="Najaraj S.H."/>
            <person name="Gowda H."/>
            <person name="Madugundu A."/>
            <person name="Renuse S."/>
            <person name="Holt D."/>
            <person name="Pandey A."/>
            <person name="Papenfuss A.T."/>
            <person name="Fischer K."/>
        </authorList>
    </citation>
    <scope>NUCLEOTIDE SEQUENCE [LARGE SCALE GENOMIC DNA]</scope>
</reference>
<dbReference type="AlphaFoldDB" id="A0A834RAA7"/>
<name>A0A834RAA7_SARSC</name>
<keyword evidence="5" id="KW-1185">Reference proteome</keyword>
<evidence type="ECO:0000256" key="2">
    <source>
        <dbReference type="SAM" id="SignalP"/>
    </source>
</evidence>
<sequence>MIRCSLILIAAVIVIVHLEQIDARSQKIDPDQDQFRPLKSSASSRSSISKTKLNLISGDDDHNGQPFSDQLLPLASDMIGQSASGSLMLNGYGGGYKNDSVFGFIFTITNTLDYDDDDDDDDDDYIFENDGFF</sequence>
<proteinExistence type="predicted"/>
<protein>
    <submittedName>
        <fullName evidence="3 4">Uncharacterized protein</fullName>
    </submittedName>
</protein>